<protein>
    <submittedName>
        <fullName evidence="1">Esterase</fullName>
    </submittedName>
</protein>
<dbReference type="InterPro" id="IPR029058">
    <property type="entry name" value="AB_hydrolase_fold"/>
</dbReference>
<gene>
    <name evidence="1" type="ORF">CYJ96_07280</name>
</gene>
<dbReference type="SUPFAM" id="SSF53474">
    <property type="entry name" value="alpha/beta-Hydrolases"/>
    <property type="match status" value="1"/>
</dbReference>
<reference evidence="1 2" key="1">
    <citation type="submission" date="2017-12" db="EMBL/GenBank/DDBJ databases">
        <title>Phylogenetic diversity of female urinary microbiome.</title>
        <authorList>
            <person name="Thomas-White K."/>
            <person name="Wolfe A.J."/>
        </authorList>
    </citation>
    <scope>NUCLEOTIDE SEQUENCE [LARGE SCALE GENOMIC DNA]</scope>
    <source>
        <strain evidence="1 2">UMB0416</strain>
    </source>
</reference>
<dbReference type="Proteomes" id="UP000234914">
    <property type="component" value="Unassembled WGS sequence"/>
</dbReference>
<evidence type="ECO:0000313" key="1">
    <source>
        <dbReference type="EMBL" id="PKZ68731.1"/>
    </source>
</evidence>
<organism evidence="1 2">
    <name type="scientific">Faucicola osloensis</name>
    <name type="common">Moraxella osloensis</name>
    <dbReference type="NCBI Taxonomy" id="34062"/>
    <lineage>
        <taxon>Bacteria</taxon>
        <taxon>Pseudomonadati</taxon>
        <taxon>Pseudomonadota</taxon>
        <taxon>Gammaproteobacteria</taxon>
        <taxon>Moraxellales</taxon>
        <taxon>Moraxellaceae</taxon>
        <taxon>Faucicola</taxon>
    </lineage>
</organism>
<dbReference type="Pfam" id="PF06821">
    <property type="entry name" value="Ser_hydrolase"/>
    <property type="match status" value="1"/>
</dbReference>
<dbReference type="Gene3D" id="3.40.50.1820">
    <property type="entry name" value="alpha/beta hydrolase"/>
    <property type="match status" value="1"/>
</dbReference>
<dbReference type="GO" id="GO:0016787">
    <property type="term" value="F:hydrolase activity"/>
    <property type="evidence" value="ECO:0007669"/>
    <property type="project" value="InterPro"/>
</dbReference>
<evidence type="ECO:0000313" key="2">
    <source>
        <dbReference type="Proteomes" id="UP000234914"/>
    </source>
</evidence>
<sequence length="216" mass="24092">MFVSGCHLINVQPLPSKSNYTVHIIHGFGATPNDHWFKWLENRLIAEGYQVDNIALPHSNHPNFTQWQNTLYQHIGTPDSHDIFIAHSLGNISLLHYLSQSNSSCIGGLVLTSGFENKLPQLPVIDGFNVDNYVNQASVNHDEIKKLTPNIYSIISDNDYIVAPTESLKLASNLDSRVFTIHQGGHLLATDGYNQLPIALNLINQIVENRTKPSCN</sequence>
<dbReference type="PANTHER" id="PTHR15394:SF3">
    <property type="entry name" value="SERINE HYDROLASE RBBP9"/>
    <property type="match status" value="1"/>
</dbReference>
<proteinExistence type="predicted"/>
<dbReference type="InterPro" id="IPR010662">
    <property type="entry name" value="RBBP9/YdeN"/>
</dbReference>
<dbReference type="EMBL" id="PKJS01000008">
    <property type="protein sequence ID" value="PKZ68731.1"/>
    <property type="molecule type" value="Genomic_DNA"/>
</dbReference>
<dbReference type="PANTHER" id="PTHR15394">
    <property type="entry name" value="SERINE HYDROLASE RBBP9"/>
    <property type="match status" value="1"/>
</dbReference>
<accession>A0A2I1RHX6</accession>
<comment type="caution">
    <text evidence="1">The sequence shown here is derived from an EMBL/GenBank/DDBJ whole genome shotgun (WGS) entry which is preliminary data.</text>
</comment>
<name>A0A2I1RHX6_FAUOS</name>
<dbReference type="AlphaFoldDB" id="A0A2I1RHX6"/>